<evidence type="ECO:0000313" key="1">
    <source>
        <dbReference type="EMBL" id="SMO98919.1"/>
    </source>
</evidence>
<dbReference type="EMBL" id="FXTK01000038">
    <property type="protein sequence ID" value="SMO98919.1"/>
    <property type="molecule type" value="Genomic_DNA"/>
</dbReference>
<gene>
    <name evidence="1" type="ORF">SAMN06265221_1382</name>
</gene>
<dbReference type="AlphaFoldDB" id="A0A521FS02"/>
<dbReference type="OrthoDB" id="8689594at2"/>
<proteinExistence type="predicted"/>
<reference evidence="1 2" key="1">
    <citation type="submission" date="2017-05" db="EMBL/GenBank/DDBJ databases">
        <authorList>
            <person name="Varghese N."/>
            <person name="Submissions S."/>
        </authorList>
    </citation>
    <scope>NUCLEOTIDE SEQUENCE [LARGE SCALE GENOMIC DNA]</scope>
    <source>
        <strain evidence="1 2">DSM 100094</strain>
    </source>
</reference>
<dbReference type="Proteomes" id="UP000319014">
    <property type="component" value="Unassembled WGS sequence"/>
</dbReference>
<keyword evidence="2" id="KW-1185">Reference proteome</keyword>
<sequence length="124" mass="14217">MPFSILLFLNITANHFAEGIRIRKTLVHDHPWLPVSVLKAFVQARQIAVDRLSDTTALAISLPWLVEEAERTRTLFAGDFWPYGVENDPTIDAFFDAHHRQGLSARRLKLDEVFAPSSMERFKI</sequence>
<dbReference type="RefSeq" id="WP_142664991.1">
    <property type="nucleotide sequence ID" value="NZ_FXTK01000038.1"/>
</dbReference>
<evidence type="ECO:0000313" key="2">
    <source>
        <dbReference type="Proteomes" id="UP000319014"/>
    </source>
</evidence>
<organism evidence="1 2">
    <name type="scientific">Paracoccus laeviglucosivorans</name>
    <dbReference type="NCBI Taxonomy" id="1197861"/>
    <lineage>
        <taxon>Bacteria</taxon>
        <taxon>Pseudomonadati</taxon>
        <taxon>Pseudomonadota</taxon>
        <taxon>Alphaproteobacteria</taxon>
        <taxon>Rhodobacterales</taxon>
        <taxon>Paracoccaceae</taxon>
        <taxon>Paracoccus</taxon>
    </lineage>
</organism>
<evidence type="ECO:0008006" key="3">
    <source>
        <dbReference type="Google" id="ProtNLM"/>
    </source>
</evidence>
<accession>A0A521FS02</accession>
<protein>
    <recommendedName>
        <fullName evidence="3">NitT/TauT family transport system substrate-binding protein</fullName>
    </recommendedName>
</protein>
<name>A0A521FS02_9RHOB</name>